<reference evidence="2 3" key="1">
    <citation type="submission" date="2018-01" db="EMBL/GenBank/DDBJ databases">
        <title>Complete genome sequence of Salinigranum rubrum GX10T, an extremely halophilic archaeon isolated from a marine solar saltern.</title>
        <authorList>
            <person name="Han S."/>
        </authorList>
    </citation>
    <scope>NUCLEOTIDE SEQUENCE [LARGE SCALE GENOMIC DNA]</scope>
    <source>
        <strain evidence="2 3">GX10</strain>
    </source>
</reference>
<feature type="compositionally biased region" description="Polar residues" evidence="1">
    <location>
        <begin position="66"/>
        <end position="82"/>
    </location>
</feature>
<evidence type="ECO:0000256" key="1">
    <source>
        <dbReference type="SAM" id="MobiDB-lite"/>
    </source>
</evidence>
<name>A0A2I8VG33_9EURY</name>
<gene>
    <name evidence="2" type="ORF">C2R22_03825</name>
</gene>
<accession>A0A2I8VG33</accession>
<dbReference type="KEGG" id="srub:C2R22_03825"/>
<dbReference type="AlphaFoldDB" id="A0A2I8VG33"/>
<organism evidence="2 3">
    <name type="scientific">Salinigranum rubrum</name>
    <dbReference type="NCBI Taxonomy" id="755307"/>
    <lineage>
        <taxon>Archaea</taxon>
        <taxon>Methanobacteriati</taxon>
        <taxon>Methanobacteriota</taxon>
        <taxon>Stenosarchaea group</taxon>
        <taxon>Halobacteria</taxon>
        <taxon>Halobacteriales</taxon>
        <taxon>Haloferacaceae</taxon>
        <taxon>Salinigranum</taxon>
    </lineage>
</organism>
<protein>
    <submittedName>
        <fullName evidence="2">Uncharacterized protein</fullName>
    </submittedName>
</protein>
<keyword evidence="3" id="KW-1185">Reference proteome</keyword>
<dbReference type="GeneID" id="35591188"/>
<evidence type="ECO:0000313" key="3">
    <source>
        <dbReference type="Proteomes" id="UP000236584"/>
    </source>
</evidence>
<dbReference type="Proteomes" id="UP000236584">
    <property type="component" value="Chromosome"/>
</dbReference>
<feature type="region of interest" description="Disordered" evidence="1">
    <location>
        <begin position="59"/>
        <end position="90"/>
    </location>
</feature>
<dbReference type="RefSeq" id="WP_103424580.1">
    <property type="nucleotide sequence ID" value="NZ_CP026309.1"/>
</dbReference>
<proteinExistence type="predicted"/>
<dbReference type="EMBL" id="CP026309">
    <property type="protein sequence ID" value="AUV80893.1"/>
    <property type="molecule type" value="Genomic_DNA"/>
</dbReference>
<evidence type="ECO:0000313" key="2">
    <source>
        <dbReference type="EMBL" id="AUV80893.1"/>
    </source>
</evidence>
<sequence length="90" mass="9110">MPRETDRFRIAIVGVLALALGASALTGAAAAQTDSPTIRVESATVQPGETATVDVVLTSAPKASPGSLSTSRSETATPSSRVRATRTRSG</sequence>